<dbReference type="Proteomes" id="UP001562425">
    <property type="component" value="Unassembled WGS sequence"/>
</dbReference>
<evidence type="ECO:0000313" key="2">
    <source>
        <dbReference type="Proteomes" id="UP001562425"/>
    </source>
</evidence>
<reference evidence="1 2" key="1">
    <citation type="submission" date="2024-05" db="EMBL/GenBank/DDBJ databases">
        <title>Culex pipiens pipiens assembly and annotation.</title>
        <authorList>
            <person name="Alout H."/>
            <person name="Durand T."/>
        </authorList>
    </citation>
    <scope>NUCLEOTIDE SEQUENCE [LARGE SCALE GENOMIC DNA]</scope>
    <source>
        <strain evidence="1">HA-2024</strain>
        <tissue evidence="1">Whole body</tissue>
    </source>
</reference>
<dbReference type="EMBL" id="JBEHCU010001682">
    <property type="protein sequence ID" value="KAL1403368.1"/>
    <property type="molecule type" value="Genomic_DNA"/>
</dbReference>
<dbReference type="AlphaFoldDB" id="A0ABD1DUF8"/>
<keyword evidence="2" id="KW-1185">Reference proteome</keyword>
<comment type="caution">
    <text evidence="1">The sequence shown here is derived from an EMBL/GenBank/DDBJ whole genome shotgun (WGS) entry which is preliminary data.</text>
</comment>
<feature type="non-terminal residue" evidence="1">
    <location>
        <position position="1"/>
    </location>
</feature>
<accession>A0ABD1DUF8</accession>
<sequence length="57" mass="6275">IPPGSPRAPPLVYAVMASPEVLKKAGRKCPDTPERMNLVDLMCEFVEAMNPTLHLSR</sequence>
<evidence type="ECO:0000313" key="1">
    <source>
        <dbReference type="EMBL" id="KAL1403368.1"/>
    </source>
</evidence>
<protein>
    <submittedName>
        <fullName evidence="1">Uncharacterized protein</fullName>
    </submittedName>
</protein>
<proteinExistence type="predicted"/>
<gene>
    <name evidence="1" type="ORF">pipiens_019396</name>
</gene>
<name>A0ABD1DUF8_CULPP</name>
<organism evidence="1 2">
    <name type="scientific">Culex pipiens pipiens</name>
    <name type="common">Northern house mosquito</name>
    <dbReference type="NCBI Taxonomy" id="38569"/>
    <lineage>
        <taxon>Eukaryota</taxon>
        <taxon>Metazoa</taxon>
        <taxon>Ecdysozoa</taxon>
        <taxon>Arthropoda</taxon>
        <taxon>Hexapoda</taxon>
        <taxon>Insecta</taxon>
        <taxon>Pterygota</taxon>
        <taxon>Neoptera</taxon>
        <taxon>Endopterygota</taxon>
        <taxon>Diptera</taxon>
        <taxon>Nematocera</taxon>
        <taxon>Culicoidea</taxon>
        <taxon>Culicidae</taxon>
        <taxon>Culicinae</taxon>
        <taxon>Culicini</taxon>
        <taxon>Culex</taxon>
        <taxon>Culex</taxon>
    </lineage>
</organism>